<protein>
    <submittedName>
        <fullName evidence="2">Uncharacterized protein</fullName>
    </submittedName>
</protein>
<name>A0A8W7PEK9_ANOCL</name>
<evidence type="ECO:0000256" key="1">
    <source>
        <dbReference type="SAM" id="MobiDB-lite"/>
    </source>
</evidence>
<dbReference type="Proteomes" id="UP000075882">
    <property type="component" value="Unassembled WGS sequence"/>
</dbReference>
<proteinExistence type="predicted"/>
<sequence length="319" mass="34915">MQSRWMVLVGSTASTPDGSYAADPTPTLMRIDGRHLRCPQPVGAEDLRLAEQLVQAQITAPCLERVSVGQIPAECLQGTQQQMGRDVIDDAPLVQRLELELAVLVLLVLVHRAERPDPVAPDALDLAQPVPAERSDLAREAHLRHLPELVQLRAFVDLLAFLVLAVGVFGRVGKRRHVAAILIVLPCMVNSPEGTGSDNDNGVQQRASPDGTRTNAEQRVQMQMMQVCKARWMHTYRLTFVGIATNTLTATVTGPLRPAERTGRFARLALHPDLAPATPARLMLVTATSGSTVLGKLDRFQAVRTLVKNLFSKKFLTKK</sequence>
<feature type="region of interest" description="Disordered" evidence="1">
    <location>
        <begin position="194"/>
        <end position="217"/>
    </location>
</feature>
<dbReference type="EnsemblMetazoa" id="ACOM029842-RA">
    <property type="protein sequence ID" value="ACOM029842-PA.1"/>
    <property type="gene ID" value="ACOM029842"/>
</dbReference>
<dbReference type="AlphaFoldDB" id="A0A8W7PEK9"/>
<accession>A0A8W7PEK9</accession>
<reference evidence="2" key="1">
    <citation type="submission" date="2022-08" db="UniProtKB">
        <authorList>
            <consortium name="EnsemblMetazoa"/>
        </authorList>
    </citation>
    <scope>IDENTIFICATION</scope>
</reference>
<evidence type="ECO:0000313" key="2">
    <source>
        <dbReference type="EnsemblMetazoa" id="ACOM029842-PA.1"/>
    </source>
</evidence>
<organism evidence="2">
    <name type="scientific">Anopheles coluzzii</name>
    <name type="common">African malaria mosquito</name>
    <dbReference type="NCBI Taxonomy" id="1518534"/>
    <lineage>
        <taxon>Eukaryota</taxon>
        <taxon>Metazoa</taxon>
        <taxon>Ecdysozoa</taxon>
        <taxon>Arthropoda</taxon>
        <taxon>Hexapoda</taxon>
        <taxon>Insecta</taxon>
        <taxon>Pterygota</taxon>
        <taxon>Neoptera</taxon>
        <taxon>Endopterygota</taxon>
        <taxon>Diptera</taxon>
        <taxon>Nematocera</taxon>
        <taxon>Culicoidea</taxon>
        <taxon>Culicidae</taxon>
        <taxon>Anophelinae</taxon>
        <taxon>Anopheles</taxon>
    </lineage>
</organism>